<dbReference type="Proteomes" id="UP000285865">
    <property type="component" value="Unassembled WGS sequence"/>
</dbReference>
<evidence type="ECO:0000313" key="6">
    <source>
        <dbReference type="Proteomes" id="UP000285865"/>
    </source>
</evidence>
<sequence>MKDIVLCNDVIMPDLCFGTGITNIYSTGIKRKAKLAKNKIKVILNKDKKNALMNINLSKIVDVSMQHGCKCFDTSRAYGASELVLGNTLNKYPRESYFLVTKLCNTDQYNGSVREGLENSLKALKIDYVDLYLMHWPVEGRFIDSWKEMEKLYSEGKCKAIGVCNFNIHHLEELKSYATIMPMVNEIECHPLFTQNELREYCNNCGIQIMAYTSTARMDERLRKTCLVPIAQKYNKTLAQIILRWHQQIGNIPIVNSSNIEHMIANLDINDFSLTESEIEQIMGININSRLRYDPDNCDFKQL</sequence>
<evidence type="ECO:0000256" key="2">
    <source>
        <dbReference type="ARBA" id="ARBA00022857"/>
    </source>
</evidence>
<dbReference type="PRINTS" id="PR00069">
    <property type="entry name" value="ALDKETRDTASE"/>
</dbReference>
<dbReference type="PANTHER" id="PTHR43827">
    <property type="entry name" value="2,5-DIKETO-D-GLUCONIC ACID REDUCTASE"/>
    <property type="match status" value="1"/>
</dbReference>
<evidence type="ECO:0000256" key="1">
    <source>
        <dbReference type="ARBA" id="ARBA00007905"/>
    </source>
</evidence>
<evidence type="ECO:0000313" key="5">
    <source>
        <dbReference type="EMBL" id="RHI16160.1"/>
    </source>
</evidence>
<proteinExistence type="inferred from homology"/>
<dbReference type="Pfam" id="PF00248">
    <property type="entry name" value="Aldo_ket_red"/>
    <property type="match status" value="1"/>
</dbReference>
<dbReference type="InterPro" id="IPR036812">
    <property type="entry name" value="NAD(P)_OxRdtase_dom_sf"/>
</dbReference>
<dbReference type="InterPro" id="IPR020471">
    <property type="entry name" value="AKR"/>
</dbReference>
<accession>A0A414ZH31</accession>
<dbReference type="InterPro" id="IPR018170">
    <property type="entry name" value="Aldo/ket_reductase_CS"/>
</dbReference>
<organism evidence="5 6">
    <name type="scientific">Agathobacter rectalis</name>
    <dbReference type="NCBI Taxonomy" id="39491"/>
    <lineage>
        <taxon>Bacteria</taxon>
        <taxon>Bacillati</taxon>
        <taxon>Bacillota</taxon>
        <taxon>Clostridia</taxon>
        <taxon>Lachnospirales</taxon>
        <taxon>Lachnospiraceae</taxon>
        <taxon>Agathobacter</taxon>
    </lineage>
</organism>
<gene>
    <name evidence="5" type="ORF">DW172_16585</name>
</gene>
<dbReference type="Gene3D" id="3.20.20.100">
    <property type="entry name" value="NADP-dependent oxidoreductase domain"/>
    <property type="match status" value="1"/>
</dbReference>
<evidence type="ECO:0000256" key="3">
    <source>
        <dbReference type="ARBA" id="ARBA00023002"/>
    </source>
</evidence>
<dbReference type="EMBL" id="QRKN01000031">
    <property type="protein sequence ID" value="RHI16160.1"/>
    <property type="molecule type" value="Genomic_DNA"/>
</dbReference>
<protein>
    <submittedName>
        <fullName evidence="5">Aldo/keto reductase</fullName>
    </submittedName>
</protein>
<dbReference type="RefSeq" id="WP_118258210.1">
    <property type="nucleotide sequence ID" value="NZ_QRKN01000031.1"/>
</dbReference>
<comment type="caution">
    <text evidence="5">The sequence shown here is derived from an EMBL/GenBank/DDBJ whole genome shotgun (WGS) entry which is preliminary data.</text>
</comment>
<dbReference type="GO" id="GO:0016616">
    <property type="term" value="F:oxidoreductase activity, acting on the CH-OH group of donors, NAD or NADP as acceptor"/>
    <property type="evidence" value="ECO:0007669"/>
    <property type="project" value="UniProtKB-ARBA"/>
</dbReference>
<comment type="similarity">
    <text evidence="1">Belongs to the aldo/keto reductase family.</text>
</comment>
<reference evidence="5 6" key="1">
    <citation type="submission" date="2018-08" db="EMBL/GenBank/DDBJ databases">
        <title>A genome reference for cultivated species of the human gut microbiota.</title>
        <authorList>
            <person name="Zou Y."/>
            <person name="Xue W."/>
            <person name="Luo G."/>
        </authorList>
    </citation>
    <scope>NUCLEOTIDE SEQUENCE [LARGE SCALE GENOMIC DNA]</scope>
    <source>
        <strain evidence="5 6">AM16-11</strain>
    </source>
</reference>
<dbReference type="InterPro" id="IPR023210">
    <property type="entry name" value="NADP_OxRdtase_dom"/>
</dbReference>
<keyword evidence="2" id="KW-0521">NADP</keyword>
<dbReference type="AlphaFoldDB" id="A0A414ZH31"/>
<dbReference type="PANTHER" id="PTHR43827:SF3">
    <property type="entry name" value="NADP-DEPENDENT OXIDOREDUCTASE DOMAIN-CONTAINING PROTEIN"/>
    <property type="match status" value="1"/>
</dbReference>
<keyword evidence="3" id="KW-0560">Oxidoreductase</keyword>
<feature type="domain" description="NADP-dependent oxidoreductase" evidence="4">
    <location>
        <begin position="59"/>
        <end position="286"/>
    </location>
</feature>
<dbReference type="CDD" id="cd19071">
    <property type="entry name" value="AKR_AKR1-5-like"/>
    <property type="match status" value="1"/>
</dbReference>
<evidence type="ECO:0000259" key="4">
    <source>
        <dbReference type="Pfam" id="PF00248"/>
    </source>
</evidence>
<dbReference type="PROSITE" id="PS00062">
    <property type="entry name" value="ALDOKETO_REDUCTASE_2"/>
    <property type="match status" value="1"/>
</dbReference>
<dbReference type="SUPFAM" id="SSF51430">
    <property type="entry name" value="NAD(P)-linked oxidoreductase"/>
    <property type="match status" value="1"/>
</dbReference>
<name>A0A414ZH31_9FIRM</name>